<dbReference type="Proteomes" id="UP000054565">
    <property type="component" value="Unassembled WGS sequence"/>
</dbReference>
<organism evidence="3 4">
    <name type="scientific">Coccidioides immitis RMSCC 2394</name>
    <dbReference type="NCBI Taxonomy" id="404692"/>
    <lineage>
        <taxon>Eukaryota</taxon>
        <taxon>Fungi</taxon>
        <taxon>Dikarya</taxon>
        <taxon>Ascomycota</taxon>
        <taxon>Pezizomycotina</taxon>
        <taxon>Eurotiomycetes</taxon>
        <taxon>Eurotiomycetidae</taxon>
        <taxon>Onygenales</taxon>
        <taxon>Onygenaceae</taxon>
        <taxon>Coccidioides</taxon>
    </lineage>
</organism>
<proteinExistence type="inferred from homology"/>
<evidence type="ECO:0000313" key="4">
    <source>
        <dbReference type="Proteomes" id="UP000054565"/>
    </source>
</evidence>
<dbReference type="OrthoDB" id="360689at2759"/>
<dbReference type="AlphaFoldDB" id="A0A0J7AW74"/>
<dbReference type="Gene3D" id="3.30.70.1730">
    <property type="match status" value="1"/>
</dbReference>
<sequence length="343" mass="38029">MPPRLRLSTCSTISNSLRHECRRQSGAAIAAMALSQSSVTSINHIRGASTASATANPAPLYQQTQPLSHRRPEYRKSQLHRQYTSLLRTMPLILLFQHNNLKSIEWVNIRRELSNALRKVDEDLISKGRTDMPPLADAIKMQTIQTHIFEAALRVVDFFRPGDAAATVDPTAPILSREDPRLTHDLSYTAYQAVLDKRGKHELATLLTGPIAVVSFPYVSPEHVKAALSILAPSPPTFPAPTRRANPGYYEFATQSGLQKLVMLGARVEGKVFDDEGTRWIGGIEGGLGGLRAQLVYLLQSMGANLTNTLEGAGKSLYLTMESRRSVLEEEQNGLKFMYYKMQ</sequence>
<feature type="region of interest" description="Disordered" evidence="2">
    <location>
        <begin position="50"/>
        <end position="74"/>
    </location>
</feature>
<dbReference type="PANTHER" id="PTHR11560">
    <property type="entry name" value="39S RIBOSOMAL PROTEIN L10, MITOCHONDRIAL"/>
    <property type="match status" value="1"/>
</dbReference>
<gene>
    <name evidence="3" type="ORF">CIRG_01751</name>
</gene>
<accession>A0A0J7AW74</accession>
<dbReference type="InterPro" id="IPR043141">
    <property type="entry name" value="Ribosomal_uL10-like_sf"/>
</dbReference>
<protein>
    <submittedName>
        <fullName evidence="3">Uncharacterized protein</fullName>
    </submittedName>
</protein>
<dbReference type="InterPro" id="IPR047865">
    <property type="entry name" value="Ribosomal_uL10_bac_type"/>
</dbReference>
<dbReference type="STRING" id="404692.A0A0J7AW74"/>
<evidence type="ECO:0000256" key="2">
    <source>
        <dbReference type="SAM" id="MobiDB-lite"/>
    </source>
</evidence>
<reference evidence="4" key="1">
    <citation type="journal article" date="2010" name="Genome Res.">
        <title>Population genomic sequencing of Coccidioides fungi reveals recent hybridization and transposon control.</title>
        <authorList>
            <person name="Neafsey D.E."/>
            <person name="Barker B.M."/>
            <person name="Sharpton T.J."/>
            <person name="Stajich J.E."/>
            <person name="Park D.J."/>
            <person name="Whiston E."/>
            <person name="Hung C.-Y."/>
            <person name="McMahan C."/>
            <person name="White J."/>
            <person name="Sykes S."/>
            <person name="Heiman D."/>
            <person name="Young S."/>
            <person name="Zeng Q."/>
            <person name="Abouelleil A."/>
            <person name="Aftuck L."/>
            <person name="Bessette D."/>
            <person name="Brown A."/>
            <person name="FitzGerald M."/>
            <person name="Lui A."/>
            <person name="Macdonald J.P."/>
            <person name="Priest M."/>
            <person name="Orbach M.J."/>
            <person name="Galgiani J.N."/>
            <person name="Kirkland T.N."/>
            <person name="Cole G.T."/>
            <person name="Birren B.W."/>
            <person name="Henn M.R."/>
            <person name="Taylor J.W."/>
            <person name="Rounsley S.D."/>
        </authorList>
    </citation>
    <scope>NUCLEOTIDE SEQUENCE [LARGE SCALE GENOMIC DNA]</scope>
    <source>
        <strain evidence="4">RMSCC 2394</strain>
    </source>
</reference>
<dbReference type="EMBL" id="DS028093">
    <property type="protein sequence ID" value="KMP01612.1"/>
    <property type="molecule type" value="Genomic_DNA"/>
</dbReference>
<evidence type="ECO:0000256" key="1">
    <source>
        <dbReference type="ARBA" id="ARBA00008889"/>
    </source>
</evidence>
<comment type="similarity">
    <text evidence="1">Belongs to the universal ribosomal protein uL10 family.</text>
</comment>
<name>A0A0J7AW74_COCIT</name>
<feature type="compositionally biased region" description="Low complexity" evidence="2">
    <location>
        <begin position="50"/>
        <end position="59"/>
    </location>
</feature>
<evidence type="ECO:0000313" key="3">
    <source>
        <dbReference type="EMBL" id="KMP01612.1"/>
    </source>
</evidence>
<dbReference type="SUPFAM" id="SSF160369">
    <property type="entry name" value="Ribosomal protein L10-like"/>
    <property type="match status" value="1"/>
</dbReference>